<proteinExistence type="predicted"/>
<dbReference type="InterPro" id="IPR001466">
    <property type="entry name" value="Beta-lactam-related"/>
</dbReference>
<dbReference type="PANTHER" id="PTHR43283">
    <property type="entry name" value="BETA-LACTAMASE-RELATED"/>
    <property type="match status" value="1"/>
</dbReference>
<protein>
    <submittedName>
        <fullName evidence="2">Beta-lactamase</fullName>
    </submittedName>
</protein>
<dbReference type="SUPFAM" id="SSF56601">
    <property type="entry name" value="beta-lactamase/transpeptidase-like"/>
    <property type="match status" value="1"/>
</dbReference>
<evidence type="ECO:0000313" key="2">
    <source>
        <dbReference type="EMBL" id="AIE83751.1"/>
    </source>
</evidence>
<organism evidence="2 3">
    <name type="scientific">Fimbriimonas ginsengisoli Gsoil 348</name>
    <dbReference type="NCBI Taxonomy" id="661478"/>
    <lineage>
        <taxon>Bacteria</taxon>
        <taxon>Bacillati</taxon>
        <taxon>Armatimonadota</taxon>
        <taxon>Fimbriimonadia</taxon>
        <taxon>Fimbriimonadales</taxon>
        <taxon>Fimbriimonadaceae</taxon>
        <taxon>Fimbriimonas</taxon>
    </lineage>
</organism>
<dbReference type="RefSeq" id="WP_025227579.1">
    <property type="nucleotide sequence ID" value="NZ_CP007139.1"/>
</dbReference>
<evidence type="ECO:0000259" key="1">
    <source>
        <dbReference type="Pfam" id="PF00144"/>
    </source>
</evidence>
<dbReference type="InterPro" id="IPR012338">
    <property type="entry name" value="Beta-lactam/transpept-like"/>
</dbReference>
<dbReference type="KEGG" id="fgi:OP10G_0383"/>
<dbReference type="STRING" id="661478.OP10G_0383"/>
<dbReference type="PANTHER" id="PTHR43283:SF3">
    <property type="entry name" value="BETA-LACTAMASE FAMILY PROTEIN (AFU_ORTHOLOGUE AFUA_5G07500)"/>
    <property type="match status" value="1"/>
</dbReference>
<evidence type="ECO:0000313" key="3">
    <source>
        <dbReference type="Proteomes" id="UP000027982"/>
    </source>
</evidence>
<dbReference type="Pfam" id="PF00144">
    <property type="entry name" value="Beta-lactamase"/>
    <property type="match status" value="1"/>
</dbReference>
<reference evidence="2 3" key="1">
    <citation type="journal article" date="2014" name="PLoS ONE">
        <title>The first complete genome sequence of the class fimbriimonadia in the phylum armatimonadetes.</title>
        <authorList>
            <person name="Hu Z.Y."/>
            <person name="Wang Y.Z."/>
            <person name="Im W.T."/>
            <person name="Wang S.Y."/>
            <person name="Zhao G.P."/>
            <person name="Zheng H.J."/>
            <person name="Quan Z.X."/>
        </authorList>
    </citation>
    <scope>NUCLEOTIDE SEQUENCE [LARGE SCALE GENOMIC DNA]</scope>
    <source>
        <strain evidence="2">Gsoil 348</strain>
    </source>
</reference>
<dbReference type="EMBL" id="CP007139">
    <property type="protein sequence ID" value="AIE83751.1"/>
    <property type="molecule type" value="Genomic_DNA"/>
</dbReference>
<feature type="domain" description="Beta-lactamase-related" evidence="1">
    <location>
        <begin position="31"/>
        <end position="373"/>
    </location>
</feature>
<sequence>MSPFLLLPLIAMSPDAAGFDSARLALIPPRMQKYVDEGAVAGTVLLVRRHGRTAFFDARGWANLETKHLMRRDTIFQIMSMTKPVTAIAVVMCAEAGLLNLDDPVDKYFPLLHRAKVRQEDGTLSAAESVPTIRQLLTHTAGFGSNDPAGMDDDGKRKLTLAEYAGLLAKEPLVGSPGERIRYSGPGFSLLGRIVEIASGMPLERFESERIFRPLGMKDTFFFAPKNRYARLAYTYVRERGKLVPLDANPFREGARFANPAGGLYSTADDMATLLQCVSEGGFLHGYRLLSPAAVDAMTAVQTGSLQMDGSDAQGFGLGFAVVKSPAGQVSLKPVGSFGHTGAFGTEFWTDRKRGIVAVFMAQGLDNVSPVRKTFNTMLNAAFTGP</sequence>
<dbReference type="HOGENOM" id="CLU_020027_11_2_0"/>
<dbReference type="AlphaFoldDB" id="A0A068NJS0"/>
<accession>A0A068NJS0</accession>
<gene>
    <name evidence="2" type="ORF">OP10G_0383</name>
</gene>
<dbReference type="Proteomes" id="UP000027982">
    <property type="component" value="Chromosome"/>
</dbReference>
<dbReference type="Gene3D" id="3.40.710.10">
    <property type="entry name" value="DD-peptidase/beta-lactamase superfamily"/>
    <property type="match status" value="1"/>
</dbReference>
<name>A0A068NJS0_FIMGI</name>
<dbReference type="OrthoDB" id="9801061at2"/>
<keyword evidence="3" id="KW-1185">Reference proteome</keyword>
<dbReference type="InterPro" id="IPR050789">
    <property type="entry name" value="Diverse_Enzym_Activities"/>
</dbReference>
<dbReference type="eggNOG" id="COG1680">
    <property type="taxonomic scope" value="Bacteria"/>
</dbReference>